<dbReference type="STRING" id="45670.SN16_04795"/>
<keyword evidence="7" id="KW-1185">Reference proteome</keyword>
<reference evidence="5" key="2">
    <citation type="submission" date="2020-04" db="EMBL/GenBank/DDBJ databases">
        <authorList>
            <person name="Tanveer F."/>
            <person name="Xie Y."/>
            <person name="Shinwari Z.K."/>
        </authorList>
    </citation>
    <scope>NUCLEOTIDE SEQUENCE</scope>
    <source>
        <strain evidence="5">MOSEL-ME25</strain>
    </source>
</reference>
<dbReference type="GO" id="GO:0016491">
    <property type="term" value="F:oxidoreductase activity"/>
    <property type="evidence" value="ECO:0007669"/>
    <property type="project" value="UniProtKB-KW"/>
</dbReference>
<dbReference type="InterPro" id="IPR051799">
    <property type="entry name" value="NADH_flavin_oxidoreductase"/>
</dbReference>
<dbReference type="EMBL" id="JABEVU030000001">
    <property type="protein sequence ID" value="MDB0580101.1"/>
    <property type="molecule type" value="Genomic_DNA"/>
</dbReference>
<keyword evidence="1" id="KW-0285">Flavoprotein</keyword>
<organism evidence="4 6">
    <name type="scientific">Salinicoccus roseus</name>
    <dbReference type="NCBI Taxonomy" id="45670"/>
    <lineage>
        <taxon>Bacteria</taxon>
        <taxon>Bacillati</taxon>
        <taxon>Bacillota</taxon>
        <taxon>Bacilli</taxon>
        <taxon>Bacillales</taxon>
        <taxon>Staphylococcaceae</taxon>
        <taxon>Salinicoccus</taxon>
    </lineage>
</organism>
<dbReference type="SUPFAM" id="SSF51395">
    <property type="entry name" value="FMN-linked oxidoreductases"/>
    <property type="match status" value="1"/>
</dbReference>
<dbReference type="OrthoDB" id="9772736at2"/>
<reference evidence="5" key="3">
    <citation type="submission" date="2022-12" db="EMBL/GenBank/DDBJ databases">
        <title>Genome analysis and biological profiling of marine Salinicoccus roseus MOSEL-ME25.</title>
        <authorList>
            <person name="Mirza F.T."/>
            <person name="Xie Y."/>
            <person name="Shinwari Z.K."/>
        </authorList>
    </citation>
    <scope>NUCLEOTIDE SEQUENCE</scope>
    <source>
        <strain evidence="5">MOSEL-ME25</strain>
    </source>
</reference>
<keyword evidence="2" id="KW-0560">Oxidoreductase</keyword>
<protein>
    <submittedName>
        <fullName evidence="4 5">NADH oxidase</fullName>
    </submittedName>
</protein>
<dbReference type="CDD" id="cd04733">
    <property type="entry name" value="OYE_like_2_FMN"/>
    <property type="match status" value="1"/>
</dbReference>
<dbReference type="Proteomes" id="UP000527860">
    <property type="component" value="Unassembled WGS sequence"/>
</dbReference>
<dbReference type="PANTHER" id="PTHR43656:SF2">
    <property type="entry name" value="BINDING OXIDOREDUCTASE, PUTATIVE (AFU_ORTHOLOGUE AFUA_2G08260)-RELATED"/>
    <property type="match status" value="1"/>
</dbReference>
<evidence type="ECO:0000256" key="2">
    <source>
        <dbReference type="ARBA" id="ARBA00023002"/>
    </source>
</evidence>
<name>A0A0C2E7V9_9STAP</name>
<dbReference type="EMBL" id="JXII01000003">
    <property type="protein sequence ID" value="KIH71352.1"/>
    <property type="molecule type" value="Genomic_DNA"/>
</dbReference>
<reference evidence="4 6" key="1">
    <citation type="submission" date="2015-01" db="EMBL/GenBank/DDBJ databases">
        <title>Genome sequences of high lactate-tolerant strain Salinicoccus roseus W12 with industrial interest.</title>
        <authorList>
            <person name="Wang H."/>
            <person name="Yu B."/>
        </authorList>
    </citation>
    <scope>NUCLEOTIDE SEQUENCE [LARGE SCALE GENOMIC DNA]</scope>
    <source>
        <strain evidence="4 6">W12</strain>
    </source>
</reference>
<evidence type="ECO:0000259" key="3">
    <source>
        <dbReference type="Pfam" id="PF00724"/>
    </source>
</evidence>
<dbReference type="GO" id="GO:0010181">
    <property type="term" value="F:FMN binding"/>
    <property type="evidence" value="ECO:0007669"/>
    <property type="project" value="InterPro"/>
</dbReference>
<dbReference type="InterPro" id="IPR013785">
    <property type="entry name" value="Aldolase_TIM"/>
</dbReference>
<evidence type="ECO:0000256" key="1">
    <source>
        <dbReference type="ARBA" id="ARBA00022630"/>
    </source>
</evidence>
<dbReference type="PANTHER" id="PTHR43656">
    <property type="entry name" value="BINDING OXIDOREDUCTASE, PUTATIVE (AFU_ORTHOLOGUE AFUA_2G08260)-RELATED"/>
    <property type="match status" value="1"/>
</dbReference>
<dbReference type="AlphaFoldDB" id="A0A0C2E7V9"/>
<sequence>MKVSESLELRNGITLKNRFFKSAMSETMANGRNQPGEKHVRLYHEWAKGGAGVVVTGNVMVDRNALGEPGNVVIEDEKDMDILKRWAEKGTEYDTHLWMQINHPGKQSPKTMSKEPVAPSAIPMGEALKGAFNPPRALENGEIKSLVERYVKTAEVAKKAGFTGVQIHGAHGYLVNQFLSPHDNRRDDEYGGDLENRMRFLMEIYKGMRRVLGETFPISLKLNSSDFNQEGFTEAESIAVVEKMADMGLDLIEISGGNYKQPKMSTGTDSEVFFLDYAQKLKEKVDILVVVTGGFRSKESMEAALEKGHTDMIGIARPMALDPHLPNRIMSDDYEKMTTRRLTTGIKGLDEKMGPAVGNVYYAMQLKRIAEGKETQQHTNAWRPLLHLIATHGPQALKPKRRKRR</sequence>
<evidence type="ECO:0000313" key="6">
    <source>
        <dbReference type="Proteomes" id="UP000031546"/>
    </source>
</evidence>
<gene>
    <name evidence="5" type="ORF">F7P68_0006130</name>
    <name evidence="4" type="ORF">SN16_04795</name>
</gene>
<evidence type="ECO:0000313" key="4">
    <source>
        <dbReference type="EMBL" id="KIH71352.1"/>
    </source>
</evidence>
<feature type="domain" description="NADH:flavin oxidoreductase/NADH oxidase N-terminal" evidence="3">
    <location>
        <begin position="9"/>
        <end position="331"/>
    </location>
</feature>
<dbReference type="Pfam" id="PF00724">
    <property type="entry name" value="Oxidored_FMN"/>
    <property type="match status" value="1"/>
</dbReference>
<dbReference type="Gene3D" id="3.20.20.70">
    <property type="entry name" value="Aldolase class I"/>
    <property type="match status" value="1"/>
</dbReference>
<evidence type="ECO:0000313" key="5">
    <source>
        <dbReference type="EMBL" id="MDB0580101.1"/>
    </source>
</evidence>
<dbReference type="Proteomes" id="UP000031546">
    <property type="component" value="Unassembled WGS sequence"/>
</dbReference>
<dbReference type="InterPro" id="IPR001155">
    <property type="entry name" value="OxRdtase_FMN_N"/>
</dbReference>
<evidence type="ECO:0000313" key="7">
    <source>
        <dbReference type="Proteomes" id="UP000527860"/>
    </source>
</evidence>
<dbReference type="GeneID" id="77844864"/>
<accession>A0A0C2E7V9</accession>
<proteinExistence type="predicted"/>
<dbReference type="RefSeq" id="WP_040105462.1">
    <property type="nucleotide sequence ID" value="NZ_JABEVU030000001.1"/>
</dbReference>
<comment type="caution">
    <text evidence="4">The sequence shown here is derived from an EMBL/GenBank/DDBJ whole genome shotgun (WGS) entry which is preliminary data.</text>
</comment>